<proteinExistence type="predicted"/>
<evidence type="ECO:0000313" key="3">
    <source>
        <dbReference type="Proteomes" id="UP000004594"/>
    </source>
</evidence>
<feature type="compositionally biased region" description="Acidic residues" evidence="1">
    <location>
        <begin position="14"/>
        <end position="27"/>
    </location>
</feature>
<accession>E4LAB2</accession>
<dbReference type="InterPro" id="IPR021739">
    <property type="entry name" value="SaV-like"/>
</dbReference>
<dbReference type="eggNOG" id="ENOG50324IV">
    <property type="taxonomic scope" value="Bacteria"/>
</dbReference>
<feature type="region of interest" description="Disordered" evidence="1">
    <location>
        <begin position="167"/>
        <end position="188"/>
    </location>
</feature>
<feature type="compositionally biased region" description="Basic and acidic residues" evidence="1">
    <location>
        <begin position="171"/>
        <end position="188"/>
    </location>
</feature>
<name>E4LAB2_9FIRM</name>
<comment type="caution">
    <text evidence="2">The sequence shown here is derived from an EMBL/GenBank/DDBJ whole genome shotgun (WGS) entry which is preliminary data.</text>
</comment>
<feature type="region of interest" description="Disordered" evidence="1">
    <location>
        <begin position="1"/>
        <end position="27"/>
    </location>
</feature>
<protein>
    <submittedName>
        <fullName evidence="2">Uncharacterized protein</fullName>
    </submittedName>
</protein>
<dbReference type="Pfam" id="PF11753">
    <property type="entry name" value="DUF3310"/>
    <property type="match status" value="1"/>
</dbReference>
<sequence length="188" mass="22866">MTHSKDDYDYFYENNEEEEGKEEEEEEDYIFFEEMPKHKQEEINREWIMLYGHPYVVTDEEHQDMLKAQKRRKQKRDSEITKTLKDIVEIQILKAVNRPVETPDYYNEMQTQPIDVMRNLMTDEQFTGFLWGNIIKYAMRFNTKESKEKTAQKLVVYSKWLLEHTQTQTKGTEKDNYGNEKGFYTKEQ</sequence>
<gene>
    <name evidence="2" type="ORF">HMPREF9220_0742</name>
</gene>
<dbReference type="EMBL" id="AENT01000028">
    <property type="protein sequence ID" value="EFR42304.1"/>
    <property type="molecule type" value="Genomic_DNA"/>
</dbReference>
<organism evidence="2 3">
    <name type="scientific">Dialister micraerophilus UPII 345-E</name>
    <dbReference type="NCBI Taxonomy" id="910314"/>
    <lineage>
        <taxon>Bacteria</taxon>
        <taxon>Bacillati</taxon>
        <taxon>Bacillota</taxon>
        <taxon>Negativicutes</taxon>
        <taxon>Veillonellales</taxon>
        <taxon>Veillonellaceae</taxon>
        <taxon>Dialister</taxon>
    </lineage>
</organism>
<evidence type="ECO:0000256" key="1">
    <source>
        <dbReference type="SAM" id="MobiDB-lite"/>
    </source>
</evidence>
<reference evidence="2 3" key="1">
    <citation type="submission" date="2010-11" db="EMBL/GenBank/DDBJ databases">
        <authorList>
            <person name="Durkin A.S."/>
            <person name="Madupu R."/>
            <person name="Torralba M."/>
            <person name="Gillis M."/>
            <person name="Methe B."/>
            <person name="Sutton G."/>
            <person name="Nelson K.E."/>
        </authorList>
    </citation>
    <scope>NUCLEOTIDE SEQUENCE [LARGE SCALE GENOMIC DNA]</scope>
    <source>
        <strain evidence="2 3">UPII 345-E</strain>
    </source>
</reference>
<dbReference type="OrthoDB" id="1684418at2"/>
<evidence type="ECO:0000313" key="2">
    <source>
        <dbReference type="EMBL" id="EFR42304.1"/>
    </source>
</evidence>
<dbReference type="Proteomes" id="UP000004594">
    <property type="component" value="Unassembled WGS sequence"/>
</dbReference>
<dbReference type="RefSeq" id="WP_007555169.1">
    <property type="nucleotide sequence ID" value="NZ_AENT01000028.1"/>
</dbReference>
<dbReference type="AlphaFoldDB" id="E4LAB2"/>